<dbReference type="AlphaFoldDB" id="A0A7J5TXB1"/>
<name>A0A7J5TXB1_9BACT</name>
<proteinExistence type="predicted"/>
<gene>
    <name evidence="2" type="ORF">F5984_20150</name>
</gene>
<evidence type="ECO:0000313" key="2">
    <source>
        <dbReference type="EMBL" id="KAB7728066.1"/>
    </source>
</evidence>
<dbReference type="RefSeq" id="WP_152126015.1">
    <property type="nucleotide sequence ID" value="NZ_WELI01000009.1"/>
</dbReference>
<organism evidence="2 3">
    <name type="scientific">Rudanella paleaurantiibacter</name>
    <dbReference type="NCBI Taxonomy" id="2614655"/>
    <lineage>
        <taxon>Bacteria</taxon>
        <taxon>Pseudomonadati</taxon>
        <taxon>Bacteroidota</taxon>
        <taxon>Cytophagia</taxon>
        <taxon>Cytophagales</taxon>
        <taxon>Cytophagaceae</taxon>
        <taxon>Rudanella</taxon>
    </lineage>
</organism>
<sequence>MKTVLLGILCFALSFTSYATGEPGLRVEKTFTDSQIRAVERQAIQSYGVKVQIRVLSRNARNEITNLSFVRYGQDGKEGGGCSSDKFGVLLIMKSGCQIADAGFESRIPMPEK</sequence>
<reference evidence="2 3" key="1">
    <citation type="submission" date="2019-10" db="EMBL/GenBank/DDBJ databases">
        <title>Rudanella paleaurantiibacter sp. nov., isolated from sludge.</title>
        <authorList>
            <person name="Xu S.Q."/>
        </authorList>
    </citation>
    <scope>NUCLEOTIDE SEQUENCE [LARGE SCALE GENOMIC DNA]</scope>
    <source>
        <strain evidence="2 3">HX-22-17</strain>
    </source>
</reference>
<feature type="signal peptide" evidence="1">
    <location>
        <begin position="1"/>
        <end position="19"/>
    </location>
</feature>
<keyword evidence="3" id="KW-1185">Reference proteome</keyword>
<feature type="chain" id="PRO_5029901505" evidence="1">
    <location>
        <begin position="20"/>
        <end position="113"/>
    </location>
</feature>
<evidence type="ECO:0000313" key="3">
    <source>
        <dbReference type="Proteomes" id="UP000488299"/>
    </source>
</evidence>
<dbReference type="Proteomes" id="UP000488299">
    <property type="component" value="Unassembled WGS sequence"/>
</dbReference>
<comment type="caution">
    <text evidence="2">The sequence shown here is derived from an EMBL/GenBank/DDBJ whole genome shotgun (WGS) entry which is preliminary data.</text>
</comment>
<protein>
    <submittedName>
        <fullName evidence="2">Uncharacterized protein</fullName>
    </submittedName>
</protein>
<accession>A0A7J5TXB1</accession>
<dbReference type="EMBL" id="WELI01000009">
    <property type="protein sequence ID" value="KAB7728066.1"/>
    <property type="molecule type" value="Genomic_DNA"/>
</dbReference>
<keyword evidence="1" id="KW-0732">Signal</keyword>
<evidence type="ECO:0000256" key="1">
    <source>
        <dbReference type="SAM" id="SignalP"/>
    </source>
</evidence>